<accession>A0ACB9TX72</accession>
<sequence length="175" mass="18925">MKCRVAVIGAGVVGLCSAVRIQDSLGDDLEIVIYTEDKSPNTTGDVAAGFWAPYFIQNTPTEKIIQDCVILGGTHQINDWNVNPTNVDTTFILDGCAQLVPALKGAKIIKHQVGLRPGRDFVKLELENRNVDGKIVHIIHNYGHGGCGVTLCYGCGGEVAELARVVLRNIRKSKL</sequence>
<organism evidence="1 2">
    <name type="scientific">Holotrichia oblita</name>
    <name type="common">Chafer beetle</name>
    <dbReference type="NCBI Taxonomy" id="644536"/>
    <lineage>
        <taxon>Eukaryota</taxon>
        <taxon>Metazoa</taxon>
        <taxon>Ecdysozoa</taxon>
        <taxon>Arthropoda</taxon>
        <taxon>Hexapoda</taxon>
        <taxon>Insecta</taxon>
        <taxon>Pterygota</taxon>
        <taxon>Neoptera</taxon>
        <taxon>Endopterygota</taxon>
        <taxon>Coleoptera</taxon>
        <taxon>Polyphaga</taxon>
        <taxon>Scarabaeiformia</taxon>
        <taxon>Scarabaeidae</taxon>
        <taxon>Melolonthinae</taxon>
        <taxon>Holotrichia</taxon>
    </lineage>
</organism>
<evidence type="ECO:0000313" key="1">
    <source>
        <dbReference type="EMBL" id="KAI4471342.1"/>
    </source>
</evidence>
<dbReference type="EMBL" id="CM043015">
    <property type="protein sequence ID" value="KAI4471342.1"/>
    <property type="molecule type" value="Genomic_DNA"/>
</dbReference>
<name>A0ACB9TX72_HOLOL</name>
<gene>
    <name evidence="1" type="ORF">MML48_1g20239</name>
</gene>
<reference evidence="1" key="1">
    <citation type="submission" date="2022-04" db="EMBL/GenBank/DDBJ databases">
        <title>Chromosome-scale genome assembly of Holotrichia oblita Faldermann.</title>
        <authorList>
            <person name="Rongchong L."/>
        </authorList>
    </citation>
    <scope>NUCLEOTIDE SEQUENCE</scope>
    <source>
        <strain evidence="1">81SQS9</strain>
    </source>
</reference>
<dbReference type="Proteomes" id="UP001056778">
    <property type="component" value="Chromosome 1"/>
</dbReference>
<protein>
    <submittedName>
        <fullName evidence="1">D-amino acid oxidase</fullName>
    </submittedName>
</protein>
<keyword evidence="2" id="KW-1185">Reference proteome</keyword>
<comment type="caution">
    <text evidence="1">The sequence shown here is derived from an EMBL/GenBank/DDBJ whole genome shotgun (WGS) entry which is preliminary data.</text>
</comment>
<evidence type="ECO:0000313" key="2">
    <source>
        <dbReference type="Proteomes" id="UP001056778"/>
    </source>
</evidence>
<proteinExistence type="predicted"/>